<sequence length="93" mass="11067">MVAFPDPKFFNKKSVKYGLPFLVLIVGGSFGLKEFTQLRYQFRKVSPLSREESMKMGLEKKRPEEVTLEIEYEKIKKLDIDNWEQIRGPRPWE</sequence>
<keyword evidence="7" id="KW-0496">Mitochondrion</keyword>
<evidence type="ECO:0000313" key="11">
    <source>
        <dbReference type="Proteomes" id="UP001152799"/>
    </source>
</evidence>
<evidence type="ECO:0000256" key="9">
    <source>
        <dbReference type="SAM" id="Phobius"/>
    </source>
</evidence>
<keyword evidence="6 9" id="KW-1133">Transmembrane helix</keyword>
<accession>A0A9N9MKK3</accession>
<dbReference type="GO" id="GO:0033617">
    <property type="term" value="P:mitochondrial respiratory chain complex IV assembly"/>
    <property type="evidence" value="ECO:0007669"/>
    <property type="project" value="TreeGrafter"/>
</dbReference>
<evidence type="ECO:0000256" key="7">
    <source>
        <dbReference type="ARBA" id="ARBA00023128"/>
    </source>
</evidence>
<evidence type="ECO:0000256" key="4">
    <source>
        <dbReference type="ARBA" id="ARBA00022692"/>
    </source>
</evidence>
<gene>
    <name evidence="10" type="ORF">CEUTPL_LOCUS7228</name>
</gene>
<dbReference type="PANTHER" id="PTHR17130:SF14">
    <property type="entry name" value="CYTOCHROME C OXIDASE ASSEMBLY PROTEIN COX16 HOMOLOG, MITOCHONDRIAL"/>
    <property type="match status" value="1"/>
</dbReference>
<comment type="subcellular location">
    <subcellularLocation>
        <location evidence="1">Mitochondrion inner membrane</location>
        <topology evidence="1">Single-pass membrane protein</topology>
    </subcellularLocation>
</comment>
<dbReference type="EMBL" id="OU892279">
    <property type="protein sequence ID" value="CAG9766652.1"/>
    <property type="molecule type" value="Genomic_DNA"/>
</dbReference>
<organism evidence="10 11">
    <name type="scientific">Ceutorhynchus assimilis</name>
    <name type="common">cabbage seed weevil</name>
    <dbReference type="NCBI Taxonomy" id="467358"/>
    <lineage>
        <taxon>Eukaryota</taxon>
        <taxon>Metazoa</taxon>
        <taxon>Ecdysozoa</taxon>
        <taxon>Arthropoda</taxon>
        <taxon>Hexapoda</taxon>
        <taxon>Insecta</taxon>
        <taxon>Pterygota</taxon>
        <taxon>Neoptera</taxon>
        <taxon>Endopterygota</taxon>
        <taxon>Coleoptera</taxon>
        <taxon>Polyphaga</taxon>
        <taxon>Cucujiformia</taxon>
        <taxon>Curculionidae</taxon>
        <taxon>Ceutorhynchinae</taxon>
        <taxon>Ceutorhynchus</taxon>
    </lineage>
</organism>
<dbReference type="Pfam" id="PF14138">
    <property type="entry name" value="COX16"/>
    <property type="match status" value="1"/>
</dbReference>
<dbReference type="InterPro" id="IPR020164">
    <property type="entry name" value="Cyt_c_Oxase_assmbl_COX16"/>
</dbReference>
<keyword evidence="8 9" id="KW-0472">Membrane</keyword>
<evidence type="ECO:0000256" key="1">
    <source>
        <dbReference type="ARBA" id="ARBA00004434"/>
    </source>
</evidence>
<evidence type="ECO:0000256" key="5">
    <source>
        <dbReference type="ARBA" id="ARBA00022792"/>
    </source>
</evidence>
<protein>
    <recommendedName>
        <fullName evidence="3">Cytochrome c oxidase assembly protein COX16 homolog, mitochondrial</fullName>
    </recommendedName>
</protein>
<dbReference type="AlphaFoldDB" id="A0A9N9MKK3"/>
<proteinExistence type="inferred from homology"/>
<dbReference type="OrthoDB" id="5516033at2759"/>
<feature type="transmembrane region" description="Helical" evidence="9">
    <location>
        <begin position="17"/>
        <end position="35"/>
    </location>
</feature>
<dbReference type="GO" id="GO:0005743">
    <property type="term" value="C:mitochondrial inner membrane"/>
    <property type="evidence" value="ECO:0007669"/>
    <property type="project" value="UniProtKB-SubCell"/>
</dbReference>
<comment type="similarity">
    <text evidence="2">Belongs to the COX16 family.</text>
</comment>
<reference evidence="10" key="1">
    <citation type="submission" date="2022-01" db="EMBL/GenBank/DDBJ databases">
        <authorList>
            <person name="King R."/>
        </authorList>
    </citation>
    <scope>NUCLEOTIDE SEQUENCE</scope>
</reference>
<evidence type="ECO:0000256" key="3">
    <source>
        <dbReference type="ARBA" id="ARBA00021814"/>
    </source>
</evidence>
<keyword evidence="4 9" id="KW-0812">Transmembrane</keyword>
<dbReference type="Proteomes" id="UP001152799">
    <property type="component" value="Chromosome 3"/>
</dbReference>
<name>A0A9N9MKK3_9CUCU</name>
<dbReference type="PANTHER" id="PTHR17130">
    <property type="entry name" value="MITOCHONDRIAL OUTER MEMBRANE PROTEIN 25"/>
    <property type="match status" value="1"/>
</dbReference>
<keyword evidence="11" id="KW-1185">Reference proteome</keyword>
<keyword evidence="5" id="KW-0999">Mitochondrion inner membrane</keyword>
<evidence type="ECO:0000313" key="10">
    <source>
        <dbReference type="EMBL" id="CAG9766652.1"/>
    </source>
</evidence>
<evidence type="ECO:0000256" key="2">
    <source>
        <dbReference type="ARBA" id="ARBA00008370"/>
    </source>
</evidence>
<evidence type="ECO:0000256" key="6">
    <source>
        <dbReference type="ARBA" id="ARBA00022989"/>
    </source>
</evidence>
<evidence type="ECO:0000256" key="8">
    <source>
        <dbReference type="ARBA" id="ARBA00023136"/>
    </source>
</evidence>